<protein>
    <recommendedName>
        <fullName evidence="7">CobW/HypB/UreG nucleotide-binding domain-containing protein</fullName>
    </recommendedName>
</protein>
<reference evidence="10 11" key="1">
    <citation type="submission" date="2019-03" db="EMBL/GenBank/DDBJ databases">
        <title>Sequencing 23 genomes of Wallemia ichthyophaga.</title>
        <authorList>
            <person name="Gostincar C."/>
        </authorList>
    </citation>
    <scope>NUCLEOTIDE SEQUENCE [LARGE SCALE GENOMIC DNA]</scope>
    <source>
        <strain evidence="9 11">EXF-6200</strain>
        <strain evidence="8 10">EXF-8621</strain>
    </source>
</reference>
<dbReference type="GO" id="GO:0016151">
    <property type="term" value="F:nickel cation binding"/>
    <property type="evidence" value="ECO:0007669"/>
    <property type="project" value="InterPro"/>
</dbReference>
<dbReference type="GO" id="GO:0003924">
    <property type="term" value="F:GTPase activity"/>
    <property type="evidence" value="ECO:0007669"/>
    <property type="project" value="InterPro"/>
</dbReference>
<accession>A0A4T0K322</accession>
<evidence type="ECO:0000256" key="6">
    <source>
        <dbReference type="SAM" id="MobiDB-lite"/>
    </source>
</evidence>
<evidence type="ECO:0000313" key="8">
    <source>
        <dbReference type="EMBL" id="TIB11537.1"/>
    </source>
</evidence>
<dbReference type="Proteomes" id="UP000310689">
    <property type="component" value="Unassembled WGS sequence"/>
</dbReference>
<dbReference type="Gene3D" id="3.40.50.300">
    <property type="entry name" value="P-loop containing nucleotide triphosphate hydrolases"/>
    <property type="match status" value="1"/>
</dbReference>
<dbReference type="AlphaFoldDB" id="A0A4T0K322"/>
<dbReference type="InterPro" id="IPR003495">
    <property type="entry name" value="CobW/HypB/UreG_nucleotide-bd"/>
</dbReference>
<dbReference type="CDD" id="cd05540">
    <property type="entry name" value="UreG"/>
    <property type="match status" value="1"/>
</dbReference>
<keyword evidence="4" id="KW-0342">GTP-binding</keyword>
<dbReference type="OMA" id="KMRGDKP"/>
<dbReference type="HAMAP" id="MF_01389">
    <property type="entry name" value="UreG"/>
    <property type="match status" value="1"/>
</dbReference>
<organism evidence="8 10">
    <name type="scientific">Wallemia ichthyophaga</name>
    <dbReference type="NCBI Taxonomy" id="245174"/>
    <lineage>
        <taxon>Eukaryota</taxon>
        <taxon>Fungi</taxon>
        <taxon>Dikarya</taxon>
        <taxon>Basidiomycota</taxon>
        <taxon>Wallemiomycotina</taxon>
        <taxon>Wallemiomycetes</taxon>
        <taxon>Wallemiales</taxon>
        <taxon>Wallemiaceae</taxon>
        <taxon>Wallemia</taxon>
    </lineage>
</organism>
<feature type="compositionally biased region" description="Basic and acidic residues" evidence="6">
    <location>
        <begin position="18"/>
        <end position="50"/>
    </location>
</feature>
<evidence type="ECO:0000256" key="1">
    <source>
        <dbReference type="ARBA" id="ARBA00005732"/>
    </source>
</evidence>
<dbReference type="EMBL" id="SPOF01000023">
    <property type="protein sequence ID" value="TIB11537.1"/>
    <property type="molecule type" value="Genomic_DNA"/>
</dbReference>
<dbReference type="InterPro" id="IPR027417">
    <property type="entry name" value="P-loop_NTPase"/>
</dbReference>
<dbReference type="GO" id="GO:0005525">
    <property type="term" value="F:GTP binding"/>
    <property type="evidence" value="ECO:0007669"/>
    <property type="project" value="UniProtKB-KW"/>
</dbReference>
<keyword evidence="5" id="KW-0143">Chaperone</keyword>
<dbReference type="GO" id="GO:0043419">
    <property type="term" value="P:urea catabolic process"/>
    <property type="evidence" value="ECO:0007669"/>
    <property type="project" value="InterPro"/>
</dbReference>
<dbReference type="SUPFAM" id="SSF52540">
    <property type="entry name" value="P-loop containing nucleoside triphosphate hydrolases"/>
    <property type="match status" value="1"/>
</dbReference>
<dbReference type="Pfam" id="PF02492">
    <property type="entry name" value="cobW"/>
    <property type="match status" value="1"/>
</dbReference>
<evidence type="ECO:0000256" key="5">
    <source>
        <dbReference type="ARBA" id="ARBA00023186"/>
    </source>
</evidence>
<comment type="caution">
    <text evidence="8">The sequence shown here is derived from an EMBL/GenBank/DDBJ whole genome shotgun (WGS) entry which is preliminary data.</text>
</comment>
<feature type="domain" description="CobW/HypB/UreG nucleotide-binding" evidence="7">
    <location>
        <begin position="64"/>
        <end position="233"/>
    </location>
</feature>
<evidence type="ECO:0000256" key="4">
    <source>
        <dbReference type="ARBA" id="ARBA00023134"/>
    </source>
</evidence>
<name>A0A4T0K322_WALIC</name>
<dbReference type="InterPro" id="IPR004400">
    <property type="entry name" value="UreG"/>
</dbReference>
<keyword evidence="3" id="KW-0996">Nickel insertion</keyword>
<dbReference type="FunFam" id="3.40.50.300:FF:000208">
    <property type="entry name" value="Urease accessory protein UreG"/>
    <property type="match status" value="1"/>
</dbReference>
<evidence type="ECO:0000256" key="2">
    <source>
        <dbReference type="ARBA" id="ARBA00022741"/>
    </source>
</evidence>
<dbReference type="PANTHER" id="PTHR31715">
    <property type="entry name" value="UREASE ACCESSORY PROTEIN G"/>
    <property type="match status" value="1"/>
</dbReference>
<evidence type="ECO:0000313" key="9">
    <source>
        <dbReference type="EMBL" id="TIB27635.1"/>
    </source>
</evidence>
<dbReference type="PANTHER" id="PTHR31715:SF0">
    <property type="entry name" value="UREASE ACCESSORY PROTEIN G"/>
    <property type="match status" value="1"/>
</dbReference>
<proteinExistence type="inferred from homology"/>
<evidence type="ECO:0000259" key="7">
    <source>
        <dbReference type="Pfam" id="PF02492"/>
    </source>
</evidence>
<dbReference type="OrthoDB" id="10063137at2759"/>
<feature type="region of interest" description="Disordered" evidence="6">
    <location>
        <begin position="1"/>
        <end position="50"/>
    </location>
</feature>
<gene>
    <name evidence="9" type="ORF">E3P86_04058</name>
    <name evidence="8" type="ORF">E3P90_02356</name>
</gene>
<dbReference type="NCBIfam" id="TIGR00101">
    <property type="entry name" value="ureG"/>
    <property type="match status" value="1"/>
</dbReference>
<keyword evidence="2" id="KW-0547">Nucleotide-binding</keyword>
<evidence type="ECO:0000313" key="11">
    <source>
        <dbReference type="Proteomes" id="UP000310689"/>
    </source>
</evidence>
<evidence type="ECO:0000256" key="3">
    <source>
        <dbReference type="ARBA" id="ARBA00022988"/>
    </source>
</evidence>
<dbReference type="Proteomes" id="UP000306954">
    <property type="component" value="Unassembled WGS sequence"/>
</dbReference>
<dbReference type="EMBL" id="SPOI01000434">
    <property type="protein sequence ID" value="TIB27635.1"/>
    <property type="molecule type" value="Genomic_DNA"/>
</dbReference>
<evidence type="ECO:0000313" key="10">
    <source>
        <dbReference type="Proteomes" id="UP000306954"/>
    </source>
</evidence>
<sequence length="260" mass="28107">MASFVKRSANTGSVGNTHSHDNDTHAHSHTDHGHTHEVLDHPGKFTERDMPDFHERDWSERAFTVGIGGPVGSGKTALMLALCKRLGEEFSIGALTNDIFTKEDQEFLIKNKALEPGRIRAVETGGCPHAAIREDISANMGALEQLHVDFNTDILLVESGGDNLAANYSRELADYIIYVIDVSGGDKIPRKGGPGISQSDLLVVNKVDIAQYIGADLGVMKRDADRMRDNGPTVFTSVKNQGEIEAIVELIVAAYKASGA</sequence>
<comment type="similarity">
    <text evidence="1">Belongs to the SIMIBI class G3E GTPase family. UreG subfamily.</text>
</comment>
<feature type="compositionally biased region" description="Polar residues" evidence="6">
    <location>
        <begin position="8"/>
        <end position="17"/>
    </location>
</feature>